<feature type="region of interest" description="Disordered" evidence="1">
    <location>
        <begin position="1"/>
        <end position="392"/>
    </location>
</feature>
<feature type="compositionally biased region" description="Low complexity" evidence="1">
    <location>
        <begin position="310"/>
        <end position="322"/>
    </location>
</feature>
<feature type="compositionally biased region" description="Basic residues" evidence="1">
    <location>
        <begin position="278"/>
        <end position="294"/>
    </location>
</feature>
<feature type="compositionally biased region" description="Basic residues" evidence="1">
    <location>
        <begin position="252"/>
        <end position="269"/>
    </location>
</feature>
<feature type="compositionally biased region" description="Basic residues" evidence="1">
    <location>
        <begin position="374"/>
        <end position="392"/>
    </location>
</feature>
<feature type="compositionally biased region" description="Low complexity" evidence="1">
    <location>
        <begin position="141"/>
        <end position="151"/>
    </location>
</feature>
<evidence type="ECO:0000313" key="2">
    <source>
        <dbReference type="EMBL" id="CAA9365171.1"/>
    </source>
</evidence>
<gene>
    <name evidence="2" type="ORF">AVDCRST_MAG89-4030</name>
</gene>
<feature type="compositionally biased region" description="Basic residues" evidence="1">
    <location>
        <begin position="326"/>
        <end position="354"/>
    </location>
</feature>
<name>A0A6J4MRG9_9BACT</name>
<reference evidence="2" key="1">
    <citation type="submission" date="2020-02" db="EMBL/GenBank/DDBJ databases">
        <authorList>
            <person name="Meier V. D."/>
        </authorList>
    </citation>
    <scope>NUCLEOTIDE SEQUENCE</scope>
    <source>
        <strain evidence="2">AVDCRST_MAG89</strain>
    </source>
</reference>
<feature type="compositionally biased region" description="Basic and acidic residues" evidence="1">
    <location>
        <begin position="158"/>
        <end position="198"/>
    </location>
</feature>
<feature type="non-terminal residue" evidence="2">
    <location>
        <position position="392"/>
    </location>
</feature>
<sequence>VRTRARRRAHDGEALAPGRERRARDRAGAPPCRAARRAARGGAPGLSRPRRHLGRAGVPRGGALLQHRRGRDVRRADQPPGEPGAGQPARPPPGALRGGDGAGGVRRRGVRGQPGEHHAPHGAPGRRRGAHAGRDRPPRPAGRAGSHLLGRAAGGRGGHADRRVPAERRAADDGPGERRPRAPRHRADARAAQRDGRLRPRPPARVPRRRLPERLHGLGPAGARAVRAEVARHAAHHRKGAAPARGEERLLRGRRRLPAHRRPRRHPPGRRLPADRGKRPHRNRLRDAGRRRRPRGDLGQPAHQQDDAGRGPLPQGLPGQRPARPPLRRGPRPRRRLRDRRRLPHRRRRRRRRAQAPEVDAVRPPHPPQDLRSRGRRRPGRAVRGHGGRGAV</sequence>
<feature type="compositionally biased region" description="Basic residues" evidence="1">
    <location>
        <begin position="199"/>
        <end position="209"/>
    </location>
</feature>
<proteinExistence type="predicted"/>
<feature type="compositionally biased region" description="Basic and acidic residues" evidence="1">
    <location>
        <begin position="10"/>
        <end position="27"/>
    </location>
</feature>
<feature type="non-terminal residue" evidence="2">
    <location>
        <position position="1"/>
    </location>
</feature>
<protein>
    <submittedName>
        <fullName evidence="2">Phosphoesterase, RecJ domain protein</fullName>
    </submittedName>
</protein>
<evidence type="ECO:0000256" key="1">
    <source>
        <dbReference type="SAM" id="MobiDB-lite"/>
    </source>
</evidence>
<accession>A0A6J4MRG9</accession>
<dbReference type="AlphaFoldDB" id="A0A6J4MRG9"/>
<dbReference type="EMBL" id="CADCTV010000846">
    <property type="protein sequence ID" value="CAA9365171.1"/>
    <property type="molecule type" value="Genomic_DNA"/>
</dbReference>
<organism evidence="2">
    <name type="scientific">uncultured Gemmatimonadota bacterium</name>
    <dbReference type="NCBI Taxonomy" id="203437"/>
    <lineage>
        <taxon>Bacteria</taxon>
        <taxon>Pseudomonadati</taxon>
        <taxon>Gemmatimonadota</taxon>
        <taxon>environmental samples</taxon>
    </lineage>
</organism>